<evidence type="ECO:0000259" key="6">
    <source>
        <dbReference type="Pfam" id="PF05154"/>
    </source>
</evidence>
<dbReference type="PANTHER" id="PTHR44733">
    <property type="entry name" value="DNAJ HOMOLOG SUBFAMILY C MEMBER 22"/>
    <property type="match status" value="1"/>
</dbReference>
<comment type="caution">
    <text evidence="7">The sequence shown here is derived from an EMBL/GenBank/DDBJ whole genome shotgun (WGS) entry which is preliminary data.</text>
</comment>
<feature type="transmembrane region" description="Helical" evidence="5">
    <location>
        <begin position="60"/>
        <end position="81"/>
    </location>
</feature>
<protein>
    <submittedName>
        <fullName evidence="7">TM2 domain-containing protein</fullName>
    </submittedName>
</protein>
<keyword evidence="2 5" id="KW-0812">Transmembrane</keyword>
<reference evidence="7 8" key="1">
    <citation type="submission" date="2019-04" db="EMBL/GenBank/DDBJ databases">
        <authorList>
            <person name="Jiang L."/>
        </authorList>
    </citation>
    <scope>NUCLEOTIDE SEQUENCE [LARGE SCALE GENOMIC DNA]</scope>
    <source>
        <strain evidence="7 8">YIM 131853</strain>
    </source>
</reference>
<dbReference type="PANTHER" id="PTHR44733:SF1">
    <property type="entry name" value="DNAJ HOMOLOG SUBFAMILY C MEMBER 22"/>
    <property type="match status" value="1"/>
</dbReference>
<evidence type="ECO:0000256" key="3">
    <source>
        <dbReference type="ARBA" id="ARBA00022989"/>
    </source>
</evidence>
<name>A0A4S4FQX8_9MICO</name>
<evidence type="ECO:0000256" key="4">
    <source>
        <dbReference type="ARBA" id="ARBA00023136"/>
    </source>
</evidence>
<dbReference type="GO" id="GO:0016020">
    <property type="term" value="C:membrane"/>
    <property type="evidence" value="ECO:0007669"/>
    <property type="project" value="UniProtKB-SubCell"/>
</dbReference>
<dbReference type="Proteomes" id="UP000309133">
    <property type="component" value="Unassembled WGS sequence"/>
</dbReference>
<evidence type="ECO:0000313" key="8">
    <source>
        <dbReference type="Proteomes" id="UP000309133"/>
    </source>
</evidence>
<gene>
    <name evidence="7" type="ORF">E6C64_01265</name>
</gene>
<feature type="domain" description="TM2" evidence="6">
    <location>
        <begin position="57"/>
        <end position="105"/>
    </location>
</feature>
<proteinExistence type="predicted"/>
<feature type="transmembrane region" description="Helical" evidence="5">
    <location>
        <begin position="88"/>
        <end position="108"/>
    </location>
</feature>
<evidence type="ECO:0000256" key="5">
    <source>
        <dbReference type="SAM" id="Phobius"/>
    </source>
</evidence>
<evidence type="ECO:0000256" key="1">
    <source>
        <dbReference type="ARBA" id="ARBA00004141"/>
    </source>
</evidence>
<accession>A0A4S4FQX8</accession>
<organism evidence="7 8">
    <name type="scientific">Naasia lichenicola</name>
    <dbReference type="NCBI Taxonomy" id="2565933"/>
    <lineage>
        <taxon>Bacteria</taxon>
        <taxon>Bacillati</taxon>
        <taxon>Actinomycetota</taxon>
        <taxon>Actinomycetes</taxon>
        <taxon>Micrococcales</taxon>
        <taxon>Microbacteriaceae</taxon>
        <taxon>Naasia</taxon>
    </lineage>
</organism>
<dbReference type="Pfam" id="PF05154">
    <property type="entry name" value="TM2"/>
    <property type="match status" value="1"/>
</dbReference>
<dbReference type="EMBL" id="SSSM01000001">
    <property type="protein sequence ID" value="THG33023.1"/>
    <property type="molecule type" value="Genomic_DNA"/>
</dbReference>
<keyword evidence="4 5" id="KW-0472">Membrane</keyword>
<keyword evidence="8" id="KW-1185">Reference proteome</keyword>
<dbReference type="AlphaFoldDB" id="A0A4S4FQX8"/>
<dbReference type="OrthoDB" id="2004788at2"/>
<evidence type="ECO:0000313" key="7">
    <source>
        <dbReference type="EMBL" id="THG33023.1"/>
    </source>
</evidence>
<comment type="subcellular location">
    <subcellularLocation>
        <location evidence="1">Membrane</location>
        <topology evidence="1">Multi-pass membrane protein</topology>
    </subcellularLocation>
</comment>
<keyword evidence="3 5" id="KW-1133">Transmembrane helix</keyword>
<sequence>MSSARPIPLAEQGAYDRGTLTRGVPMSDLPTLLAPPAMRRPSELGALSYLSGLLPPRDLIRAYLLTALGLVGIAGLQHLYLGRRRRAVLWLLTFGLLGVGTILDLATMRAQVEETNGRRAAGILR</sequence>
<evidence type="ECO:0000256" key="2">
    <source>
        <dbReference type="ARBA" id="ARBA00022692"/>
    </source>
</evidence>
<dbReference type="InterPro" id="IPR007829">
    <property type="entry name" value="TM2"/>
</dbReference>